<sequence length="595" mass="65069">MRDKILAIKSYNSSITPVVRLGEDLQWCEEKATESCSRNGMTFVPPANDMDIVLGQATAAFELCDQVKAAGYGELDMVVAPCGGGSLLSGCVSWFQDTPTQVWGAEPLIDGPGLHASLKAGVLLPKTKGGATIADGQRTTISPEIWSILKDQTTLRGSIAVTEAQIRQALSWYYSAFGHVIEPSAAVAIAACASVVRQQVFNIGDTKRIGIILSGGNINLKMTIEPLRVLLLGSGGREHALAWKLNQSSLVELIIVCPGNAATSELSKAKNFATGSIPNALTISQAHRVNLAIFTRELDLSGGAVDIFIIVFAKHFMHKHNIPKAPHRTFFNHQDALSFIKHEFSLGKQKVVLKNPTIADGRGVFIVETFDGAADILNREFARNLDSSSSHSFPDILVEEFIAGPEFTIMALTDGESFTMCPPYLDFKKRKDNDEGPLTGGMGCICPTVRCDWPMFRHLQQTFMARTVKGLKEDDVSFAGFIAIGIVVSERGPVAIEYDLRLGDPETQALMPLLNPELDLAAVLIQCQNSRLSPKSLVFRESCVVTVLVAVTKEYPTNCHRQRLEVDFCISNEKGILFSRARIKVYRLYEHEVVE</sequence>
<comment type="caution">
    <text evidence="6">The sequence shown here is derived from an EMBL/GenBank/DDBJ whole genome shotgun (WGS) entry which is preliminary data.</text>
</comment>
<dbReference type="PANTHER" id="PTHR43472:SF1">
    <property type="entry name" value="PHOSPHORIBOSYLAMINE--GLYCINE LIGASE, CHLOROPLASTIC"/>
    <property type="match status" value="1"/>
</dbReference>
<evidence type="ECO:0000256" key="4">
    <source>
        <dbReference type="PROSITE-ProRule" id="PRU00409"/>
    </source>
</evidence>
<dbReference type="Gene3D" id="3.30.1490.20">
    <property type="entry name" value="ATP-grasp fold, A domain"/>
    <property type="match status" value="1"/>
</dbReference>
<dbReference type="GO" id="GO:0009113">
    <property type="term" value="P:purine nucleobase biosynthetic process"/>
    <property type="evidence" value="ECO:0007669"/>
    <property type="project" value="InterPro"/>
</dbReference>
<dbReference type="PROSITE" id="PS00184">
    <property type="entry name" value="GARS"/>
    <property type="match status" value="1"/>
</dbReference>
<dbReference type="STRING" id="2594813.A0A395M4X8"/>
<evidence type="ECO:0000256" key="3">
    <source>
        <dbReference type="ARBA" id="ARBA00022840"/>
    </source>
</evidence>
<feature type="domain" description="ATP-grasp" evidence="5">
    <location>
        <begin position="314"/>
        <end position="529"/>
    </location>
</feature>
<dbReference type="GO" id="GO:0004637">
    <property type="term" value="F:phosphoribosylamine-glycine ligase activity"/>
    <property type="evidence" value="ECO:0007669"/>
    <property type="project" value="InterPro"/>
</dbReference>
<keyword evidence="1" id="KW-0436">Ligase</keyword>
<dbReference type="GO" id="GO:0005524">
    <property type="term" value="F:ATP binding"/>
    <property type="evidence" value="ECO:0007669"/>
    <property type="project" value="UniProtKB-UniRule"/>
</dbReference>
<dbReference type="Pfam" id="PF01071">
    <property type="entry name" value="GARS_A"/>
    <property type="match status" value="1"/>
</dbReference>
<accession>A0A395M4X8</accession>
<evidence type="ECO:0000259" key="5">
    <source>
        <dbReference type="PROSITE" id="PS50975"/>
    </source>
</evidence>
<dbReference type="Pfam" id="PF00291">
    <property type="entry name" value="PALP"/>
    <property type="match status" value="1"/>
</dbReference>
<organism evidence="6 7">
    <name type="scientific">Fusarium flagelliforme</name>
    <dbReference type="NCBI Taxonomy" id="2675880"/>
    <lineage>
        <taxon>Eukaryota</taxon>
        <taxon>Fungi</taxon>
        <taxon>Dikarya</taxon>
        <taxon>Ascomycota</taxon>
        <taxon>Pezizomycotina</taxon>
        <taxon>Sordariomycetes</taxon>
        <taxon>Hypocreomycetidae</taxon>
        <taxon>Hypocreales</taxon>
        <taxon>Nectriaceae</taxon>
        <taxon>Fusarium</taxon>
        <taxon>Fusarium incarnatum-equiseti species complex</taxon>
    </lineage>
</organism>
<dbReference type="EMBL" id="PXXK01000742">
    <property type="protein sequence ID" value="RFN42347.1"/>
    <property type="molecule type" value="Genomic_DNA"/>
</dbReference>
<reference evidence="6 7" key="1">
    <citation type="journal article" date="2018" name="PLoS Pathog.">
        <title>Evolution of structural diversity of trichothecenes, a family of toxins produced by plant pathogenic and entomopathogenic fungi.</title>
        <authorList>
            <person name="Proctor R.H."/>
            <person name="McCormick S.P."/>
            <person name="Kim H.S."/>
            <person name="Cardoza R.E."/>
            <person name="Stanley A.M."/>
            <person name="Lindo L."/>
            <person name="Kelly A."/>
            <person name="Brown D.W."/>
            <person name="Lee T."/>
            <person name="Vaughan M.M."/>
            <person name="Alexander N.J."/>
            <person name="Busman M."/>
            <person name="Gutierrez S."/>
        </authorList>
    </citation>
    <scope>NUCLEOTIDE SEQUENCE [LARGE SCALE GENOMIC DNA]</scope>
    <source>
        <strain evidence="6 7">NRRL 13405</strain>
    </source>
</reference>
<evidence type="ECO:0000313" key="7">
    <source>
        <dbReference type="Proteomes" id="UP000265631"/>
    </source>
</evidence>
<dbReference type="AlphaFoldDB" id="A0A395M4X8"/>
<dbReference type="InterPro" id="IPR016185">
    <property type="entry name" value="PreATP-grasp_dom_sf"/>
</dbReference>
<dbReference type="InterPro" id="IPR000115">
    <property type="entry name" value="PRibGlycinamide_synth"/>
</dbReference>
<dbReference type="InterPro" id="IPR013815">
    <property type="entry name" value="ATP_grasp_subdomain_1"/>
</dbReference>
<dbReference type="Gene3D" id="3.30.470.20">
    <property type="entry name" value="ATP-grasp fold, B domain"/>
    <property type="match status" value="1"/>
</dbReference>
<keyword evidence="7" id="KW-1185">Reference proteome</keyword>
<dbReference type="SUPFAM" id="SSF56059">
    <property type="entry name" value="Glutathione synthetase ATP-binding domain-like"/>
    <property type="match status" value="1"/>
</dbReference>
<dbReference type="PANTHER" id="PTHR43472">
    <property type="entry name" value="PHOSPHORIBOSYLAMINE--GLYCINE LIGASE"/>
    <property type="match status" value="1"/>
</dbReference>
<dbReference type="Pfam" id="PF02844">
    <property type="entry name" value="GARS_N"/>
    <property type="match status" value="1"/>
</dbReference>
<dbReference type="PROSITE" id="PS50975">
    <property type="entry name" value="ATP_GRASP"/>
    <property type="match status" value="1"/>
</dbReference>
<dbReference type="InterPro" id="IPR020562">
    <property type="entry name" value="PRibGlycinamide_synth_N"/>
</dbReference>
<dbReference type="Proteomes" id="UP000265631">
    <property type="component" value="Unassembled WGS sequence"/>
</dbReference>
<evidence type="ECO:0000313" key="6">
    <source>
        <dbReference type="EMBL" id="RFN42347.1"/>
    </source>
</evidence>
<name>A0A395M4X8_9HYPO</name>
<dbReference type="InterPro" id="IPR001926">
    <property type="entry name" value="TrpB-like_PALP"/>
</dbReference>
<protein>
    <submittedName>
        <fullName evidence="6">Bifunctional purine biosynthetic protein ade1</fullName>
    </submittedName>
</protein>
<dbReference type="SMART" id="SM01209">
    <property type="entry name" value="GARS_A"/>
    <property type="match status" value="1"/>
</dbReference>
<dbReference type="Gene3D" id="3.40.50.20">
    <property type="match status" value="1"/>
</dbReference>
<dbReference type="SUPFAM" id="SSF53686">
    <property type="entry name" value="Tryptophan synthase beta subunit-like PLP-dependent enzymes"/>
    <property type="match status" value="1"/>
</dbReference>
<dbReference type="SUPFAM" id="SSF52440">
    <property type="entry name" value="PreATP-grasp domain"/>
    <property type="match status" value="1"/>
</dbReference>
<gene>
    <name evidence="6" type="ORF">FIE12Z_12831</name>
</gene>
<evidence type="ECO:0000256" key="2">
    <source>
        <dbReference type="ARBA" id="ARBA00022741"/>
    </source>
</evidence>
<keyword evidence="2 4" id="KW-0547">Nucleotide-binding</keyword>
<dbReference type="InterPro" id="IPR020559">
    <property type="entry name" value="PRibGlycinamide_synth_CS"/>
</dbReference>
<keyword evidence="3 4" id="KW-0067">ATP-binding</keyword>
<evidence type="ECO:0000256" key="1">
    <source>
        <dbReference type="ARBA" id="ARBA00022598"/>
    </source>
</evidence>
<dbReference type="Gene3D" id="3.40.50.1100">
    <property type="match status" value="2"/>
</dbReference>
<proteinExistence type="predicted"/>
<dbReference type="InterPro" id="IPR036052">
    <property type="entry name" value="TrpB-like_PALP_sf"/>
</dbReference>
<dbReference type="GO" id="GO:0046872">
    <property type="term" value="F:metal ion binding"/>
    <property type="evidence" value="ECO:0007669"/>
    <property type="project" value="InterPro"/>
</dbReference>
<dbReference type="InterPro" id="IPR020561">
    <property type="entry name" value="PRibGlycinamid_synth_ATP-grasp"/>
</dbReference>
<dbReference type="InterPro" id="IPR011761">
    <property type="entry name" value="ATP-grasp"/>
</dbReference>